<feature type="transmembrane region" description="Helical" evidence="9">
    <location>
        <begin position="138"/>
        <end position="157"/>
    </location>
</feature>
<protein>
    <recommendedName>
        <fullName evidence="9">TRAP transporter small permease protein</fullName>
    </recommendedName>
</protein>
<dbReference type="EMBL" id="FOEG01000005">
    <property type="protein sequence ID" value="SEO95892.1"/>
    <property type="molecule type" value="Genomic_DNA"/>
</dbReference>
<reference evidence="11 12" key="1">
    <citation type="submission" date="2016-10" db="EMBL/GenBank/DDBJ databases">
        <authorList>
            <person name="de Groot N.N."/>
        </authorList>
    </citation>
    <scope>NUCLEOTIDE SEQUENCE [LARGE SCALE GENOMIC DNA]</scope>
    <source>
        <strain evidence="11 12">CGMCC 1.6291</strain>
    </source>
</reference>
<dbReference type="Pfam" id="PF04290">
    <property type="entry name" value="DctQ"/>
    <property type="match status" value="1"/>
</dbReference>
<feature type="transmembrane region" description="Helical" evidence="9">
    <location>
        <begin position="92"/>
        <end position="118"/>
    </location>
</feature>
<keyword evidence="7 9" id="KW-0472">Membrane</keyword>
<dbReference type="InterPro" id="IPR007387">
    <property type="entry name" value="TRAP_DctQ"/>
</dbReference>
<dbReference type="InterPro" id="IPR055348">
    <property type="entry name" value="DctQ"/>
</dbReference>
<evidence type="ECO:0000256" key="5">
    <source>
        <dbReference type="ARBA" id="ARBA00022692"/>
    </source>
</evidence>
<dbReference type="AlphaFoldDB" id="A0A1H8TXY5"/>
<evidence type="ECO:0000313" key="11">
    <source>
        <dbReference type="EMBL" id="SEO95892.1"/>
    </source>
</evidence>
<accession>A0A1H8TXY5</accession>
<keyword evidence="6 9" id="KW-1133">Transmembrane helix</keyword>
<comment type="similarity">
    <text evidence="8 9">Belongs to the TRAP transporter small permease family.</text>
</comment>
<organism evidence="11 12">
    <name type="scientific">Aquisalimonas asiatica</name>
    <dbReference type="NCBI Taxonomy" id="406100"/>
    <lineage>
        <taxon>Bacteria</taxon>
        <taxon>Pseudomonadati</taxon>
        <taxon>Pseudomonadota</taxon>
        <taxon>Gammaproteobacteria</taxon>
        <taxon>Chromatiales</taxon>
        <taxon>Ectothiorhodospiraceae</taxon>
        <taxon>Aquisalimonas</taxon>
    </lineage>
</organism>
<dbReference type="Proteomes" id="UP000199657">
    <property type="component" value="Unassembled WGS sequence"/>
</dbReference>
<dbReference type="GO" id="GO:0022857">
    <property type="term" value="F:transmembrane transporter activity"/>
    <property type="evidence" value="ECO:0007669"/>
    <property type="project" value="UniProtKB-UniRule"/>
</dbReference>
<dbReference type="RefSeq" id="WP_091644177.1">
    <property type="nucleotide sequence ID" value="NZ_FOEG01000005.1"/>
</dbReference>
<evidence type="ECO:0000256" key="2">
    <source>
        <dbReference type="ARBA" id="ARBA00022448"/>
    </source>
</evidence>
<dbReference type="GO" id="GO:0005886">
    <property type="term" value="C:plasma membrane"/>
    <property type="evidence" value="ECO:0007669"/>
    <property type="project" value="UniProtKB-SubCell"/>
</dbReference>
<keyword evidence="12" id="KW-1185">Reference proteome</keyword>
<evidence type="ECO:0000256" key="1">
    <source>
        <dbReference type="ARBA" id="ARBA00004429"/>
    </source>
</evidence>
<keyword evidence="2 9" id="KW-0813">Transport</keyword>
<feature type="transmembrane region" description="Helical" evidence="9">
    <location>
        <begin position="54"/>
        <end position="71"/>
    </location>
</feature>
<evidence type="ECO:0000256" key="4">
    <source>
        <dbReference type="ARBA" id="ARBA00022519"/>
    </source>
</evidence>
<dbReference type="STRING" id="406100.SAMN04488052_10524"/>
<comment type="function">
    <text evidence="9">Part of the tripartite ATP-independent periplasmic (TRAP) transport system.</text>
</comment>
<comment type="subcellular location">
    <subcellularLocation>
        <location evidence="1 9">Cell inner membrane</location>
        <topology evidence="1 9">Multi-pass membrane protein</topology>
    </subcellularLocation>
</comment>
<feature type="transmembrane region" description="Helical" evidence="9">
    <location>
        <begin position="21"/>
        <end position="42"/>
    </location>
</feature>
<feature type="domain" description="Tripartite ATP-independent periplasmic transporters DctQ component" evidence="10">
    <location>
        <begin position="30"/>
        <end position="160"/>
    </location>
</feature>
<sequence length="176" mass="19736">MLRAVVRLEFLLKRLTGLAGWVGVIAMGLMVALVFTNVVLRYGFGIGAVWAQELQWYLLSVMAMMGIAYAMRYDDHVRVDIFSQKYSRTGRLWLHFLTALVVALPCAVLIIHFGYPFAEGSFLRGERSPNSNGLPWRFIPKGLVIVGFAFVVTQAVAEALASGRRLTLHYARLLRS</sequence>
<dbReference type="PANTHER" id="PTHR35011">
    <property type="entry name" value="2,3-DIKETO-L-GULONATE TRAP TRANSPORTER SMALL PERMEASE PROTEIN YIAM"/>
    <property type="match status" value="1"/>
</dbReference>
<keyword evidence="3" id="KW-1003">Cell membrane</keyword>
<dbReference type="OrthoDB" id="9795655at2"/>
<evidence type="ECO:0000256" key="8">
    <source>
        <dbReference type="ARBA" id="ARBA00038436"/>
    </source>
</evidence>
<evidence type="ECO:0000256" key="9">
    <source>
        <dbReference type="RuleBase" id="RU369079"/>
    </source>
</evidence>
<dbReference type="PANTHER" id="PTHR35011:SF4">
    <property type="entry name" value="SLL1102 PROTEIN"/>
    <property type="match status" value="1"/>
</dbReference>
<proteinExistence type="inferred from homology"/>
<keyword evidence="4 9" id="KW-0997">Cell inner membrane</keyword>
<evidence type="ECO:0000256" key="7">
    <source>
        <dbReference type="ARBA" id="ARBA00023136"/>
    </source>
</evidence>
<evidence type="ECO:0000313" key="12">
    <source>
        <dbReference type="Proteomes" id="UP000199657"/>
    </source>
</evidence>
<evidence type="ECO:0000256" key="3">
    <source>
        <dbReference type="ARBA" id="ARBA00022475"/>
    </source>
</evidence>
<evidence type="ECO:0000256" key="6">
    <source>
        <dbReference type="ARBA" id="ARBA00022989"/>
    </source>
</evidence>
<keyword evidence="5 9" id="KW-0812">Transmembrane</keyword>
<gene>
    <name evidence="11" type="ORF">SAMN04488052_10524</name>
</gene>
<name>A0A1H8TXY5_9GAMM</name>
<comment type="subunit">
    <text evidence="9">The complex comprises the extracytoplasmic solute receptor protein and the two transmembrane proteins.</text>
</comment>
<evidence type="ECO:0000259" key="10">
    <source>
        <dbReference type="Pfam" id="PF04290"/>
    </source>
</evidence>